<proteinExistence type="predicted"/>
<evidence type="ECO:0000313" key="2">
    <source>
        <dbReference type="Proteomes" id="UP000308444"/>
    </source>
</evidence>
<organism evidence="1 2">
    <name type="scientific">Bacillus cereus</name>
    <dbReference type="NCBI Taxonomy" id="1396"/>
    <lineage>
        <taxon>Bacteria</taxon>
        <taxon>Bacillati</taxon>
        <taxon>Bacillota</taxon>
        <taxon>Bacilli</taxon>
        <taxon>Bacillales</taxon>
        <taxon>Bacillaceae</taxon>
        <taxon>Bacillus</taxon>
        <taxon>Bacillus cereus group</taxon>
    </lineage>
</organism>
<dbReference type="Proteomes" id="UP000308444">
    <property type="component" value="Unassembled WGS sequence"/>
</dbReference>
<feature type="non-terminal residue" evidence="1">
    <location>
        <position position="47"/>
    </location>
</feature>
<comment type="caution">
    <text evidence="1">The sequence shown here is derived from an EMBL/GenBank/DDBJ whole genome shotgun (WGS) entry which is preliminary data.</text>
</comment>
<protein>
    <submittedName>
        <fullName evidence="1">GNAT family N-acetyltransferase</fullName>
    </submittedName>
</protein>
<name>A0A9X9A5I0_BACCE</name>
<dbReference type="EMBL" id="SZOH01002009">
    <property type="protein sequence ID" value="TKI97619.1"/>
    <property type="molecule type" value="Genomic_DNA"/>
</dbReference>
<reference evidence="1 2" key="1">
    <citation type="journal article" date="2019" name="Environ. Microbiol.">
        <title>An active ?-lactamase is a part of an orchestrated cell wall stress resistance network of Bacillus subtilis and related rhizosphere species.</title>
        <authorList>
            <person name="Bucher T."/>
            <person name="Keren-Paz A."/>
            <person name="Hausser J."/>
            <person name="Olender T."/>
            <person name="Cytryn E."/>
            <person name="Kolodkin-Gal I."/>
        </authorList>
    </citation>
    <scope>NUCLEOTIDE SEQUENCE [LARGE SCALE GENOMIC DNA]</scope>
    <source>
        <strain evidence="1 2">I32</strain>
    </source>
</reference>
<dbReference type="AlphaFoldDB" id="A0A9X9A5I0"/>
<accession>A0A9X9A5I0</accession>
<gene>
    <name evidence="1" type="ORF">FC695_25020</name>
</gene>
<sequence length="47" mass="5489">MKGKTKMTRISIEKATILDAERLTEIMKRTFDAEAKQWLYGQDDVID</sequence>
<evidence type="ECO:0000313" key="1">
    <source>
        <dbReference type="EMBL" id="TKI97619.1"/>
    </source>
</evidence>